<evidence type="ECO:0000313" key="2">
    <source>
        <dbReference type="Proteomes" id="UP001054837"/>
    </source>
</evidence>
<proteinExistence type="predicted"/>
<organism evidence="1 2">
    <name type="scientific">Caerostris darwini</name>
    <dbReference type="NCBI Taxonomy" id="1538125"/>
    <lineage>
        <taxon>Eukaryota</taxon>
        <taxon>Metazoa</taxon>
        <taxon>Ecdysozoa</taxon>
        <taxon>Arthropoda</taxon>
        <taxon>Chelicerata</taxon>
        <taxon>Arachnida</taxon>
        <taxon>Araneae</taxon>
        <taxon>Araneomorphae</taxon>
        <taxon>Entelegynae</taxon>
        <taxon>Araneoidea</taxon>
        <taxon>Araneidae</taxon>
        <taxon>Caerostris</taxon>
    </lineage>
</organism>
<evidence type="ECO:0008006" key="3">
    <source>
        <dbReference type="Google" id="ProtNLM"/>
    </source>
</evidence>
<accession>A0AAV4QR35</accession>
<dbReference type="EMBL" id="BPLQ01004796">
    <property type="protein sequence ID" value="GIY10791.1"/>
    <property type="molecule type" value="Genomic_DNA"/>
</dbReference>
<evidence type="ECO:0000313" key="1">
    <source>
        <dbReference type="EMBL" id="GIY10791.1"/>
    </source>
</evidence>
<name>A0AAV4QR35_9ARAC</name>
<comment type="caution">
    <text evidence="1">The sequence shown here is derived from an EMBL/GenBank/DDBJ whole genome shotgun (WGS) entry which is preliminary data.</text>
</comment>
<protein>
    <recommendedName>
        <fullName evidence="3">Secreted protein</fullName>
    </recommendedName>
</protein>
<reference evidence="1 2" key="1">
    <citation type="submission" date="2021-06" db="EMBL/GenBank/DDBJ databases">
        <title>Caerostris darwini draft genome.</title>
        <authorList>
            <person name="Kono N."/>
            <person name="Arakawa K."/>
        </authorList>
    </citation>
    <scope>NUCLEOTIDE SEQUENCE [LARGE SCALE GENOMIC DNA]</scope>
</reference>
<keyword evidence="2" id="KW-1185">Reference proteome</keyword>
<sequence length="78" mass="8981">MCYIRSFKYFIVQLFCSSYFLFTQRRVVGTSHSSSLLISLCRPLNSPCVLKTSVVTLLPPTHCTFIWTPVTFKRNGLQ</sequence>
<dbReference type="AlphaFoldDB" id="A0AAV4QR35"/>
<dbReference type="Proteomes" id="UP001054837">
    <property type="component" value="Unassembled WGS sequence"/>
</dbReference>
<gene>
    <name evidence="1" type="ORF">CDAR_16071</name>
</gene>